<dbReference type="Gene3D" id="2.30.280.10">
    <property type="entry name" value="SRA-YDG"/>
    <property type="match status" value="1"/>
</dbReference>
<reference evidence="6 7" key="1">
    <citation type="submission" date="2024-11" db="EMBL/GenBank/DDBJ databases">
        <title>A near-complete genome assembly of Cinchona calisaya.</title>
        <authorList>
            <person name="Lian D.C."/>
            <person name="Zhao X.W."/>
            <person name="Wei L."/>
        </authorList>
    </citation>
    <scope>NUCLEOTIDE SEQUENCE [LARGE SCALE GENOMIC DNA]</scope>
    <source>
        <tissue evidence="6">Nenye</tissue>
    </source>
</reference>
<dbReference type="SMART" id="SM00466">
    <property type="entry name" value="SRA"/>
    <property type="match status" value="1"/>
</dbReference>
<sequence length="665" mass="73210">MSTQRSPKKMYGTGKRLAEHRSHDYLRFQPYVKRTKVDSAISKCNGLEISKGAKVDCSVAVPAKPYRISPPNDARSREKLKSNLEVISMSTQRSPTKMYGTGKQLAEHGSHDYQRFQVQSHVKRTKVDSAISKCNGLEISKGAKAARYVAVHAKLSRISPPNDARSKAKLLVSKADALTQNMAEKNVKGVGKEDKSKCHATIGTSQACDKVKATSQHALLANCHALQKGVRSGIIGQDHSKSGAIIGGSSQVNSKSSIKMVKTHGKLIEDDIRCCSLSGRKLEKNAYSKNTAKDRSKPTWFTKAETCTAAQGKFALMYSNNAVSPLKIDVAGSGVSKLCSRANGFRFPQSNNSWIFAFGECPDEVDSRRKVLKAIKLFEEQHTKLLQEQKSGKATQRIDIKAAMVLEKEGKWVNTVREVGEIPGVEIGDQFQYRAELAVVGLHTQYFAGIDYIKVGRECFATCIVDSGRHKNKRITPDVFIYAGEGGNPEISGKKAKDQKLTCGNLALLTSMYANLPVRVVHCCKSLKAPNTLGVNNGSGLRYSYQGLYTVESYSWKRDEEFGKLVFKFKMVRMPDQPKVVPRSPSSLPKLMCYVNATSKKKPSHCTYNSVLGGSSSSNSRREYSHPKKSFGPTRSKGESGIFIKAKSVPYQSCSAVKRTSFLQK</sequence>
<protein>
    <recommendedName>
        <fullName evidence="5">YDG domain-containing protein</fullName>
    </recommendedName>
</protein>
<dbReference type="InterPro" id="IPR051357">
    <property type="entry name" value="H3K9_HMTase_SUVAR3-9"/>
</dbReference>
<feature type="compositionally biased region" description="Low complexity" evidence="4">
    <location>
        <begin position="610"/>
        <end position="619"/>
    </location>
</feature>
<dbReference type="PANTHER" id="PTHR45660">
    <property type="entry name" value="HISTONE-LYSINE N-METHYLTRANSFERASE SETMAR"/>
    <property type="match status" value="1"/>
</dbReference>
<organism evidence="6 7">
    <name type="scientific">Cinchona calisaya</name>
    <dbReference type="NCBI Taxonomy" id="153742"/>
    <lineage>
        <taxon>Eukaryota</taxon>
        <taxon>Viridiplantae</taxon>
        <taxon>Streptophyta</taxon>
        <taxon>Embryophyta</taxon>
        <taxon>Tracheophyta</taxon>
        <taxon>Spermatophyta</taxon>
        <taxon>Magnoliopsida</taxon>
        <taxon>eudicotyledons</taxon>
        <taxon>Gunneridae</taxon>
        <taxon>Pentapetalae</taxon>
        <taxon>asterids</taxon>
        <taxon>lamiids</taxon>
        <taxon>Gentianales</taxon>
        <taxon>Rubiaceae</taxon>
        <taxon>Cinchonoideae</taxon>
        <taxon>Cinchoneae</taxon>
        <taxon>Cinchona</taxon>
    </lineage>
</organism>
<evidence type="ECO:0000256" key="2">
    <source>
        <dbReference type="ARBA" id="ARBA00023242"/>
    </source>
</evidence>
<gene>
    <name evidence="6" type="ORF">ACH5RR_007648</name>
</gene>
<evidence type="ECO:0000256" key="4">
    <source>
        <dbReference type="SAM" id="MobiDB-lite"/>
    </source>
</evidence>
<evidence type="ECO:0000313" key="7">
    <source>
        <dbReference type="Proteomes" id="UP001630127"/>
    </source>
</evidence>
<keyword evidence="2 3" id="KW-0539">Nucleus</keyword>
<keyword evidence="7" id="KW-1185">Reference proteome</keyword>
<dbReference type="Proteomes" id="UP001630127">
    <property type="component" value="Unassembled WGS sequence"/>
</dbReference>
<evidence type="ECO:0000259" key="5">
    <source>
        <dbReference type="PROSITE" id="PS51015"/>
    </source>
</evidence>
<dbReference type="InterPro" id="IPR003105">
    <property type="entry name" value="SRA_YDG"/>
</dbReference>
<name>A0ABD3ABP5_9GENT</name>
<proteinExistence type="predicted"/>
<accession>A0ABD3ABP5</accession>
<dbReference type="Pfam" id="PF02182">
    <property type="entry name" value="SAD_SRA"/>
    <property type="match status" value="1"/>
</dbReference>
<feature type="domain" description="YDG" evidence="5">
    <location>
        <begin position="420"/>
        <end position="573"/>
    </location>
</feature>
<evidence type="ECO:0000256" key="1">
    <source>
        <dbReference type="ARBA" id="ARBA00004286"/>
    </source>
</evidence>
<dbReference type="SUPFAM" id="SSF88697">
    <property type="entry name" value="PUA domain-like"/>
    <property type="match status" value="1"/>
</dbReference>
<dbReference type="EMBL" id="JBJUIK010000004">
    <property type="protein sequence ID" value="KAL3528326.1"/>
    <property type="molecule type" value="Genomic_DNA"/>
</dbReference>
<evidence type="ECO:0000256" key="3">
    <source>
        <dbReference type="PROSITE-ProRule" id="PRU00358"/>
    </source>
</evidence>
<dbReference type="GO" id="GO:0005694">
    <property type="term" value="C:chromosome"/>
    <property type="evidence" value="ECO:0007669"/>
    <property type="project" value="UniProtKB-SubCell"/>
</dbReference>
<feature type="region of interest" description="Disordered" evidence="4">
    <location>
        <begin position="610"/>
        <end position="638"/>
    </location>
</feature>
<dbReference type="PANTHER" id="PTHR45660:SF55">
    <property type="entry name" value="HISTONE-LYSINE N-METHYLTRANSFERASE, H3 LYSINE-9 SPECIFIC SUVH5-LIKE"/>
    <property type="match status" value="1"/>
</dbReference>
<dbReference type="AlphaFoldDB" id="A0ABD3ABP5"/>
<comment type="subcellular location">
    <subcellularLocation>
        <location evidence="1">Chromosome</location>
    </subcellularLocation>
    <subcellularLocation>
        <location evidence="3">Nucleus</location>
    </subcellularLocation>
</comment>
<dbReference type="PROSITE" id="PS51015">
    <property type="entry name" value="YDG"/>
    <property type="match status" value="1"/>
</dbReference>
<dbReference type="InterPro" id="IPR036987">
    <property type="entry name" value="SRA-YDG_sf"/>
</dbReference>
<dbReference type="InterPro" id="IPR015947">
    <property type="entry name" value="PUA-like_sf"/>
</dbReference>
<dbReference type="GO" id="GO:0005634">
    <property type="term" value="C:nucleus"/>
    <property type="evidence" value="ECO:0007669"/>
    <property type="project" value="UniProtKB-SubCell"/>
</dbReference>
<comment type="caution">
    <text evidence="6">The sequence shown here is derived from an EMBL/GenBank/DDBJ whole genome shotgun (WGS) entry which is preliminary data.</text>
</comment>
<evidence type="ECO:0000313" key="6">
    <source>
        <dbReference type="EMBL" id="KAL3528326.1"/>
    </source>
</evidence>